<sequence length="233" mass="26206">MPFTKLRRHVWWYPASPSSRSVQGGVGVIAGKEGSIVVDAGNSPAHARRIQSAMDEAGLPKARWLIYTHHHWDHTWGACAWPDVEIIGHESGKPLLEAEAALPWSEEFVTERMTADESLRPSYSARAGAVTDWDELTIIPPHRTFSESLTLPGDVEVRHVGGHHAPDSTIVAVPGSKVMLLGDCFYPPPYNERKPGDQPDFAMLRELVSDDYKWYVDSHSPPMRRWRVNRLLR</sequence>
<dbReference type="EMBL" id="VFOW01000001">
    <property type="protein sequence ID" value="TQL75083.1"/>
    <property type="molecule type" value="Genomic_DNA"/>
</dbReference>
<feature type="domain" description="Metallo-beta-lactamase" evidence="1">
    <location>
        <begin position="23"/>
        <end position="219"/>
    </location>
</feature>
<dbReference type="OrthoDB" id="5240502at2"/>
<dbReference type="PANTHER" id="PTHR42951">
    <property type="entry name" value="METALLO-BETA-LACTAMASE DOMAIN-CONTAINING"/>
    <property type="match status" value="1"/>
</dbReference>
<dbReference type="Gene3D" id="3.60.15.10">
    <property type="entry name" value="Ribonuclease Z/Hydroxyacylglutathione hydrolase-like"/>
    <property type="match status" value="1"/>
</dbReference>
<comment type="caution">
    <text evidence="2">The sequence shown here is derived from an EMBL/GenBank/DDBJ whole genome shotgun (WGS) entry which is preliminary data.</text>
</comment>
<dbReference type="PANTHER" id="PTHR42951:SF4">
    <property type="entry name" value="ACYL-COENZYME A THIOESTERASE MBLAC2"/>
    <property type="match status" value="1"/>
</dbReference>
<dbReference type="InterPro" id="IPR036866">
    <property type="entry name" value="RibonucZ/Hydroxyglut_hydro"/>
</dbReference>
<dbReference type="InterPro" id="IPR050855">
    <property type="entry name" value="NDM-1-like"/>
</dbReference>
<evidence type="ECO:0000259" key="1">
    <source>
        <dbReference type="SMART" id="SM00849"/>
    </source>
</evidence>
<dbReference type="InParanoid" id="A0A543AR67"/>
<accession>A0A543AR67</accession>
<dbReference type="Pfam" id="PF00753">
    <property type="entry name" value="Lactamase_B"/>
    <property type="match status" value="1"/>
</dbReference>
<proteinExistence type="predicted"/>
<dbReference type="Proteomes" id="UP000317043">
    <property type="component" value="Unassembled WGS sequence"/>
</dbReference>
<dbReference type="GO" id="GO:0016787">
    <property type="term" value="F:hydrolase activity"/>
    <property type="evidence" value="ECO:0007669"/>
    <property type="project" value="UniProtKB-KW"/>
</dbReference>
<evidence type="ECO:0000313" key="2">
    <source>
        <dbReference type="EMBL" id="TQL75083.1"/>
    </source>
</evidence>
<dbReference type="AlphaFoldDB" id="A0A543AR67"/>
<gene>
    <name evidence="2" type="ORF">FB566_0575</name>
</gene>
<evidence type="ECO:0000313" key="3">
    <source>
        <dbReference type="Proteomes" id="UP000317043"/>
    </source>
</evidence>
<protein>
    <submittedName>
        <fullName evidence="2">Glyoxylase-like metal-dependent hydrolase (Beta-lactamase superfamily II)</fullName>
    </submittedName>
</protein>
<reference evidence="2 3" key="1">
    <citation type="submission" date="2019-06" db="EMBL/GenBank/DDBJ databases">
        <title>Sequencing the genomes of 1000 actinobacteria strains.</title>
        <authorList>
            <person name="Klenk H.-P."/>
        </authorList>
    </citation>
    <scope>NUCLEOTIDE SEQUENCE [LARGE SCALE GENOMIC DNA]</scope>
    <source>
        <strain evidence="2 3">DSM 45928</strain>
    </source>
</reference>
<dbReference type="RefSeq" id="WP_142034678.1">
    <property type="nucleotide sequence ID" value="NZ_JBHTGS010000002.1"/>
</dbReference>
<organism evidence="2 3">
    <name type="scientific">Stackebrandtia endophytica</name>
    <dbReference type="NCBI Taxonomy" id="1496996"/>
    <lineage>
        <taxon>Bacteria</taxon>
        <taxon>Bacillati</taxon>
        <taxon>Actinomycetota</taxon>
        <taxon>Actinomycetes</taxon>
        <taxon>Glycomycetales</taxon>
        <taxon>Glycomycetaceae</taxon>
        <taxon>Stackebrandtia</taxon>
    </lineage>
</organism>
<keyword evidence="2" id="KW-0378">Hydrolase</keyword>
<dbReference type="InterPro" id="IPR001279">
    <property type="entry name" value="Metallo-B-lactamas"/>
</dbReference>
<dbReference type="SUPFAM" id="SSF56281">
    <property type="entry name" value="Metallo-hydrolase/oxidoreductase"/>
    <property type="match status" value="1"/>
</dbReference>
<name>A0A543AR67_9ACTN</name>
<keyword evidence="3" id="KW-1185">Reference proteome</keyword>
<dbReference type="SMART" id="SM00849">
    <property type="entry name" value="Lactamase_B"/>
    <property type="match status" value="1"/>
</dbReference>